<dbReference type="Gene3D" id="1.10.260.40">
    <property type="entry name" value="lambda repressor-like DNA-binding domains"/>
    <property type="match status" value="1"/>
</dbReference>
<feature type="domain" description="HTH cro/C1-type" evidence="4">
    <location>
        <begin position="8"/>
        <end position="59"/>
    </location>
</feature>
<organism evidence="5 6">
    <name type="scientific">Avibacterium paragallinarum</name>
    <name type="common">Haemophilus gallinarum</name>
    <dbReference type="NCBI Taxonomy" id="728"/>
    <lineage>
        <taxon>Bacteria</taxon>
        <taxon>Pseudomonadati</taxon>
        <taxon>Pseudomonadota</taxon>
        <taxon>Gammaproteobacteria</taxon>
        <taxon>Pasteurellales</taxon>
        <taxon>Pasteurellaceae</taxon>
        <taxon>Avibacterium</taxon>
    </lineage>
</organism>
<keyword evidence="3" id="KW-0804">Transcription</keyword>
<reference evidence="5 6" key="1">
    <citation type="submission" date="2018-06" db="EMBL/GenBank/DDBJ databases">
        <authorList>
            <consortium name="Pathogen Informatics"/>
            <person name="Doyle S."/>
        </authorList>
    </citation>
    <scope>NUCLEOTIDE SEQUENCE [LARGE SCALE GENOMIC DNA]</scope>
    <source>
        <strain evidence="5 6">NCTC11296</strain>
    </source>
</reference>
<sequence>MESLGQRLKTARKKAGLTQTQLAERIGVTQNAIQKIEAGGETKHIIALASVLGINPAWLQTGNGIMIGENSRINNSPITNTVTYETRHLAEKLPLAQSELDDEHRYRIDYLDVRAAAGMTGFVNSDYPEIINQIYLSEEGLRELVGRKNTNGICLINVPTDSMEPTIQKGDVVLIDMNINDYNGEGIYAFAIDGELFIKRLQKMISGSFKVISDNKEKYDPEEMNNEIYRNAKFVGKFIRRWRIDVKDL</sequence>
<dbReference type="Pfam" id="PF00717">
    <property type="entry name" value="Peptidase_S24"/>
    <property type="match status" value="1"/>
</dbReference>
<evidence type="ECO:0000259" key="4">
    <source>
        <dbReference type="PROSITE" id="PS50943"/>
    </source>
</evidence>
<dbReference type="InterPro" id="IPR015927">
    <property type="entry name" value="Peptidase_S24_S26A/B/C"/>
</dbReference>
<gene>
    <name evidence="5" type="ORF">NCTC11296_03000</name>
</gene>
<evidence type="ECO:0000313" key="6">
    <source>
        <dbReference type="Proteomes" id="UP000254465"/>
    </source>
</evidence>
<evidence type="ECO:0000256" key="2">
    <source>
        <dbReference type="ARBA" id="ARBA00023125"/>
    </source>
</evidence>
<protein>
    <submittedName>
        <fullName evidence="5">Phage repressor</fullName>
    </submittedName>
</protein>
<dbReference type="EMBL" id="UGHK01000003">
    <property type="protein sequence ID" value="STO91871.1"/>
    <property type="molecule type" value="Genomic_DNA"/>
</dbReference>
<accession>A0A377IUC5</accession>
<dbReference type="InterPro" id="IPR010982">
    <property type="entry name" value="Lambda_DNA-bd_dom_sf"/>
</dbReference>
<dbReference type="PANTHER" id="PTHR40661">
    <property type="match status" value="1"/>
</dbReference>
<dbReference type="CDD" id="cd06529">
    <property type="entry name" value="S24_LexA-like"/>
    <property type="match status" value="1"/>
</dbReference>
<dbReference type="PROSITE" id="PS50943">
    <property type="entry name" value="HTH_CROC1"/>
    <property type="match status" value="1"/>
</dbReference>
<dbReference type="SUPFAM" id="SSF47413">
    <property type="entry name" value="lambda repressor-like DNA-binding domains"/>
    <property type="match status" value="1"/>
</dbReference>
<dbReference type="InterPro" id="IPR001387">
    <property type="entry name" value="Cro/C1-type_HTH"/>
</dbReference>
<dbReference type="SMART" id="SM00530">
    <property type="entry name" value="HTH_XRE"/>
    <property type="match status" value="1"/>
</dbReference>
<dbReference type="AlphaFoldDB" id="A0A377IUC5"/>
<evidence type="ECO:0000313" key="5">
    <source>
        <dbReference type="EMBL" id="STO91871.1"/>
    </source>
</evidence>
<name>A0A377IUC5_AVIPA</name>
<dbReference type="GO" id="GO:0003677">
    <property type="term" value="F:DNA binding"/>
    <property type="evidence" value="ECO:0007669"/>
    <property type="project" value="UniProtKB-KW"/>
</dbReference>
<dbReference type="Proteomes" id="UP000254465">
    <property type="component" value="Unassembled WGS sequence"/>
</dbReference>
<evidence type="ECO:0000256" key="3">
    <source>
        <dbReference type="ARBA" id="ARBA00023163"/>
    </source>
</evidence>
<dbReference type="InterPro" id="IPR039418">
    <property type="entry name" value="LexA-like"/>
</dbReference>
<dbReference type="PANTHER" id="PTHR40661:SF3">
    <property type="entry name" value="FELS-1 PROPHAGE TRANSCRIPTIONAL REGULATOR"/>
    <property type="match status" value="1"/>
</dbReference>
<proteinExistence type="predicted"/>
<dbReference type="InterPro" id="IPR036286">
    <property type="entry name" value="LexA/Signal_pep-like_sf"/>
</dbReference>
<dbReference type="Gene3D" id="2.10.109.10">
    <property type="entry name" value="Umud Fragment, subunit A"/>
    <property type="match status" value="1"/>
</dbReference>
<keyword evidence="1" id="KW-0805">Transcription regulation</keyword>
<dbReference type="Pfam" id="PF01381">
    <property type="entry name" value="HTH_3"/>
    <property type="match status" value="1"/>
</dbReference>
<dbReference type="SUPFAM" id="SSF51306">
    <property type="entry name" value="LexA/Signal peptidase"/>
    <property type="match status" value="1"/>
</dbReference>
<evidence type="ECO:0000256" key="1">
    <source>
        <dbReference type="ARBA" id="ARBA00023015"/>
    </source>
</evidence>
<keyword evidence="2" id="KW-0238">DNA-binding</keyword>
<dbReference type="CDD" id="cd00093">
    <property type="entry name" value="HTH_XRE"/>
    <property type="match status" value="1"/>
</dbReference>
<dbReference type="RefSeq" id="WP_017807415.1">
    <property type="nucleotide sequence ID" value="NZ_PQVK01000003.1"/>
</dbReference>